<name>A0A5B0Q974_PUCGR</name>
<feature type="compositionally biased region" description="Basic and acidic residues" evidence="1">
    <location>
        <begin position="177"/>
        <end position="187"/>
    </location>
</feature>
<dbReference type="Proteomes" id="UP000325313">
    <property type="component" value="Unassembled WGS sequence"/>
</dbReference>
<feature type="compositionally biased region" description="Polar residues" evidence="1">
    <location>
        <begin position="1"/>
        <end position="10"/>
    </location>
</feature>
<feature type="compositionally biased region" description="Basic and acidic residues" evidence="1">
    <location>
        <begin position="97"/>
        <end position="109"/>
    </location>
</feature>
<organism evidence="2 3">
    <name type="scientific">Puccinia graminis f. sp. tritici</name>
    <dbReference type="NCBI Taxonomy" id="56615"/>
    <lineage>
        <taxon>Eukaryota</taxon>
        <taxon>Fungi</taxon>
        <taxon>Dikarya</taxon>
        <taxon>Basidiomycota</taxon>
        <taxon>Pucciniomycotina</taxon>
        <taxon>Pucciniomycetes</taxon>
        <taxon>Pucciniales</taxon>
        <taxon>Pucciniaceae</taxon>
        <taxon>Puccinia</taxon>
    </lineage>
</organism>
<evidence type="ECO:0000313" key="2">
    <source>
        <dbReference type="EMBL" id="KAA1109751.1"/>
    </source>
</evidence>
<accession>A0A5B0Q974</accession>
<gene>
    <name evidence="2" type="ORF">PGTUg99_033803</name>
</gene>
<reference evidence="2 3" key="1">
    <citation type="submission" date="2019-05" db="EMBL/GenBank/DDBJ databases">
        <title>Emergence of the Ug99 lineage of the wheat stem rust pathogen through somatic hybridization.</title>
        <authorList>
            <person name="Li F."/>
            <person name="Upadhyaya N.M."/>
            <person name="Sperschneider J."/>
            <person name="Matny O."/>
            <person name="Nguyen-Phuc H."/>
            <person name="Mago R."/>
            <person name="Raley C."/>
            <person name="Miller M.E."/>
            <person name="Silverstein K.A.T."/>
            <person name="Henningsen E."/>
            <person name="Hirsch C.D."/>
            <person name="Visser B."/>
            <person name="Pretorius Z.A."/>
            <person name="Steffenson B.J."/>
            <person name="Schwessinger B."/>
            <person name="Dodds P.N."/>
            <person name="Figueroa M."/>
        </authorList>
    </citation>
    <scope>NUCLEOTIDE SEQUENCE [LARGE SCALE GENOMIC DNA]</scope>
    <source>
        <strain evidence="2 3">Ug99</strain>
    </source>
</reference>
<evidence type="ECO:0000313" key="3">
    <source>
        <dbReference type="Proteomes" id="UP000325313"/>
    </source>
</evidence>
<proteinExistence type="predicted"/>
<feature type="compositionally biased region" description="Polar residues" evidence="1">
    <location>
        <begin position="46"/>
        <end position="92"/>
    </location>
</feature>
<feature type="region of interest" description="Disordered" evidence="1">
    <location>
        <begin position="1"/>
        <end position="135"/>
    </location>
</feature>
<feature type="region of interest" description="Disordered" evidence="1">
    <location>
        <begin position="158"/>
        <end position="187"/>
    </location>
</feature>
<evidence type="ECO:0000256" key="1">
    <source>
        <dbReference type="SAM" id="MobiDB-lite"/>
    </source>
</evidence>
<dbReference type="EMBL" id="VDEP01000304">
    <property type="protein sequence ID" value="KAA1109751.1"/>
    <property type="molecule type" value="Genomic_DNA"/>
</dbReference>
<dbReference type="AlphaFoldDB" id="A0A5B0Q974"/>
<feature type="compositionally biased region" description="Polar residues" evidence="1">
    <location>
        <begin position="25"/>
        <end position="39"/>
    </location>
</feature>
<protein>
    <submittedName>
        <fullName evidence="2">Uncharacterized protein</fullName>
    </submittedName>
</protein>
<comment type="caution">
    <text evidence="2">The sequence shown here is derived from an EMBL/GenBank/DDBJ whole genome shotgun (WGS) entry which is preliminary data.</text>
</comment>
<feature type="compositionally biased region" description="Low complexity" evidence="1">
    <location>
        <begin position="159"/>
        <end position="172"/>
    </location>
</feature>
<sequence length="187" mass="21762">MNAQHDNLSFHSGRKYQHEHPTFPSARTTYSPLRNGPDQSNRDYQFRSQASSSESRPNNLGNSLNNYYIHPNGSSNQGQSHSIIQTNPSRANNYPPRMDHYHPYKDHYHSTNPSRHHRDRFRKDHPDPVQKSPINLSNDIQHQIMAKSNNLLHQEVPPRTATRTNTQSTQSNSYLTERQKKNLKIQD</sequence>